<dbReference type="SUPFAM" id="SSF52540">
    <property type="entry name" value="P-loop containing nucleoside triphosphate hydrolases"/>
    <property type="match status" value="1"/>
</dbReference>
<dbReference type="InterPro" id="IPR055254">
    <property type="entry name" value="pPIWI_RE_Z"/>
</dbReference>
<reference evidence="3" key="1">
    <citation type="submission" date="2022-11" db="EMBL/GenBank/DDBJ databases">
        <title>Nonomuraea corallina sp. nov., a new species of the genus Nonomuraea isolated from sea side sediment in Thai sea.</title>
        <authorList>
            <person name="Ngamcharungchit C."/>
            <person name="Matsumoto A."/>
            <person name="Suriyachadkun C."/>
            <person name="Panbangred W."/>
            <person name="Inahashi Y."/>
            <person name="Intra B."/>
        </authorList>
    </citation>
    <scope>NUCLEOTIDE SEQUENCE</scope>
    <source>
        <strain evidence="3">MCN248</strain>
    </source>
</reference>
<evidence type="ECO:0000313" key="3">
    <source>
        <dbReference type="EMBL" id="MDA0636164.1"/>
    </source>
</evidence>
<sequence>MRDRESWHRPVSRELGQVWSGLTVALQGMKPAHLCQVELALRLLQRLAPGEPAEGVYTLLGGYPFARAAGLARTAEHDTMLVAARHLLWTLRRRRAWHQALDLYRQVPARLRAYDLPEDGGPALQLTPTIAFDRVTVYDDALAKLPQHARKPLPLAPAGRNGFMDRRRPTSVTIPEALIFDPVPGHDLARGRPGGGVPLTIKRSELLATAVWMDERERELGVERPGNWEERINELRFAPRDADGRDFSERDDIHLDGLMHLAGMVGAGKSTLMTLVAVWAAQRDLRVTLVVGDVAEQLRLCELLNDLELPAVPVLGPTTRETHVQRLHRRLASRGLDNLLDHDAAGFDDLSTTCVIDALRGTEAIQPLRYADAPCTALHPERRKAQHTSDIVLPEPYQPGEAAQQQPADELRGSRRGCPVWARCPRHRAARNLVGGLIWVANPASLVQSAVPQHLNEERLRHLELACLLSDIVIVDEADSVQMKLDEIFAPSATLVRPDPDSWLDQLHTHKIEELSRRGRLPLTDQDVERWNSALTVVTAATDRLYRLLISGEDLRDWAEIEYFSPWTLQEKLLGDWFDEQHPGPEGVRDERQLYEPYDDDSPDADDSRIFLDSLRSELTKLLDAFRDDPLGDSGPYDTSTDDLIETTRDLLHTLNTARTRARVKALLDKLIEGTPALARDDAWRDLTCRRLEFLLVLSALHQRLERLTFLWPQVEAALRLDTTGNELARRPPLDYAPLIPEAPMGNVLGFQYLPDERERDEDGNHSGTLRFFRCAGVGRELLLSLHELGADPGQGRPGPHVVLMSGTSWAGASTRAHVLAPVAAVLMPSEGSLDAVGKSRFATRFLYDADGTPMSLSGTDPRVRPAAARALAMRLGSPGRGGSASPLEEELALIGDDNRRRAILLVGSYKEANAVADTLHGLDRWRGKVRVLAADDADLDQSVRGTDPAVAEHATTLRRGDLAMFADDHDAELLVAPLLAVERGHNILNTDRNAAFGTALFLARPHPRPDDLALAIFAVNDWVCRFVRDQRRPDNRTGPATFGELVAKAAGLDRAGLDRAGLDFRHEARQEWRRLLSRRYVYSRLSPWERRAFAWDQLVTIWQVIGRLVRGGVPARVVFVDASFAPRTARALSPGATGPVPLDDGLLAALRSILTPYFDAGADPAAFPDPADPAIARLLYQPLYNALSDLEHHR</sequence>
<evidence type="ECO:0000256" key="1">
    <source>
        <dbReference type="SAM" id="MobiDB-lite"/>
    </source>
</evidence>
<evidence type="ECO:0000259" key="2">
    <source>
        <dbReference type="Pfam" id="PF18155"/>
    </source>
</evidence>
<dbReference type="EMBL" id="JAPNNL010000095">
    <property type="protein sequence ID" value="MDA0636164.1"/>
    <property type="molecule type" value="Genomic_DNA"/>
</dbReference>
<evidence type="ECO:0000313" key="4">
    <source>
        <dbReference type="Proteomes" id="UP001144036"/>
    </source>
</evidence>
<keyword evidence="4" id="KW-1185">Reference proteome</keyword>
<gene>
    <name evidence="3" type="ORF">OUY22_22305</name>
</gene>
<comment type="caution">
    <text evidence="3">The sequence shown here is derived from an EMBL/GenBank/DDBJ whole genome shotgun (WGS) entry which is preliminary data.</text>
</comment>
<dbReference type="RefSeq" id="WP_270157028.1">
    <property type="nucleotide sequence ID" value="NZ_JAPNNL010000095.1"/>
</dbReference>
<feature type="compositionally biased region" description="Basic and acidic residues" evidence="1">
    <location>
        <begin position="580"/>
        <end position="594"/>
    </location>
</feature>
<name>A0ABT4SG27_9ACTN</name>
<feature type="region of interest" description="Disordered" evidence="1">
    <location>
        <begin position="382"/>
        <end position="412"/>
    </location>
</feature>
<accession>A0ABT4SG27</accession>
<feature type="region of interest" description="Disordered" evidence="1">
    <location>
        <begin position="580"/>
        <end position="605"/>
    </location>
</feature>
<dbReference type="Proteomes" id="UP001144036">
    <property type="component" value="Unassembled WGS sequence"/>
</dbReference>
<organism evidence="3 4">
    <name type="scientific">Nonomuraea corallina</name>
    <dbReference type="NCBI Taxonomy" id="2989783"/>
    <lineage>
        <taxon>Bacteria</taxon>
        <taxon>Bacillati</taxon>
        <taxon>Actinomycetota</taxon>
        <taxon>Actinomycetes</taxon>
        <taxon>Streptosporangiales</taxon>
        <taxon>Streptosporangiaceae</taxon>
        <taxon>Nonomuraea</taxon>
    </lineage>
</organism>
<proteinExistence type="predicted"/>
<protein>
    <recommendedName>
        <fullName evidence="2">pPIWI-RE three-gene island domain-containing protein</fullName>
    </recommendedName>
</protein>
<dbReference type="InterPro" id="IPR027417">
    <property type="entry name" value="P-loop_NTPase"/>
</dbReference>
<dbReference type="Pfam" id="PF18155">
    <property type="entry name" value="pPIWI_RE_Z"/>
    <property type="match status" value="1"/>
</dbReference>
<feature type="domain" description="pPIWI-RE three-gene island" evidence="2">
    <location>
        <begin position="27"/>
        <end position="188"/>
    </location>
</feature>